<evidence type="ECO:0000256" key="4">
    <source>
        <dbReference type="ARBA" id="ARBA00022737"/>
    </source>
</evidence>
<dbReference type="PANTHER" id="PTHR11129:SF2">
    <property type="entry name" value="GERANYLGERANYL TRANSFERASE TYPE-2 SUBUNIT ALPHA"/>
    <property type="match status" value="1"/>
</dbReference>
<dbReference type="GO" id="GO:0006612">
    <property type="term" value="P:protein targeting to membrane"/>
    <property type="evidence" value="ECO:0007669"/>
    <property type="project" value="EnsemblFungi"/>
</dbReference>
<reference evidence="8" key="1">
    <citation type="submission" date="2016-05" db="EMBL/GenBank/DDBJ databases">
        <title>Comparative genomics of biotechnologically important yeasts.</title>
        <authorList>
            <consortium name="DOE Joint Genome Institute"/>
            <person name="Riley R."/>
            <person name="Haridas S."/>
            <person name="Wolfe K.H."/>
            <person name="Lopes M.R."/>
            <person name="Hittinger C.T."/>
            <person name="Goker M."/>
            <person name="Salamov A."/>
            <person name="Wisecaver J."/>
            <person name="Long T.M."/>
            <person name="Aerts A.L."/>
            <person name="Barry K."/>
            <person name="Choi C."/>
            <person name="Clum A."/>
            <person name="Coughlan A.Y."/>
            <person name="Deshpande S."/>
            <person name="Douglass A.P."/>
            <person name="Hanson S.J."/>
            <person name="Klenk H.-P."/>
            <person name="Labutti K."/>
            <person name="Lapidus A."/>
            <person name="Lindquist E."/>
            <person name="Lipzen A."/>
            <person name="Meier-Kolthoff J.P."/>
            <person name="Ohm R.A."/>
            <person name="Otillar R.P."/>
            <person name="Pangilinan J."/>
            <person name="Peng Y."/>
            <person name="Rokas A."/>
            <person name="Rosa C.A."/>
            <person name="Scheuner C."/>
            <person name="Sibirny A.A."/>
            <person name="Slot J.C."/>
            <person name="Stielow J.B."/>
            <person name="Sun H."/>
            <person name="Kurtzman C.P."/>
            <person name="Blackwell M."/>
            <person name="Grigoriev I.V."/>
            <person name="Jeffries T.W."/>
        </authorList>
    </citation>
    <scope>NUCLEOTIDE SEQUENCE [LARGE SCALE GENOMIC DNA]</scope>
    <source>
        <strain evidence="8">NRRL Y-2460</strain>
    </source>
</reference>
<dbReference type="OrthoDB" id="1658at2759"/>
<dbReference type="EC" id="2.5.1.60" evidence="6"/>
<dbReference type="PANTHER" id="PTHR11129">
    <property type="entry name" value="PROTEIN FARNESYLTRANSFERASE ALPHA SUBUNIT/RAB GERANYLGERANYL TRANSFERASE ALPHA SUBUNIT"/>
    <property type="match status" value="1"/>
</dbReference>
<dbReference type="STRING" id="669874.A0A1E4TVR8"/>
<dbReference type="SUPFAM" id="SSF48439">
    <property type="entry name" value="Protein prenylyltransferase"/>
    <property type="match status" value="1"/>
</dbReference>
<proteinExistence type="inferred from homology"/>
<dbReference type="GO" id="GO:0006888">
    <property type="term" value="P:endoplasmic reticulum to Golgi vesicle-mediated transport"/>
    <property type="evidence" value="ECO:0007669"/>
    <property type="project" value="EnsemblFungi"/>
</dbReference>
<dbReference type="Pfam" id="PF01239">
    <property type="entry name" value="PPTA"/>
    <property type="match status" value="5"/>
</dbReference>
<evidence type="ECO:0000313" key="7">
    <source>
        <dbReference type="EMBL" id="ODV95827.1"/>
    </source>
</evidence>
<dbReference type="InterPro" id="IPR002088">
    <property type="entry name" value="Prenyl_trans_a"/>
</dbReference>
<evidence type="ECO:0000256" key="2">
    <source>
        <dbReference type="ARBA" id="ARBA00022602"/>
    </source>
</evidence>
<evidence type="ECO:0000256" key="5">
    <source>
        <dbReference type="ARBA" id="ARBA00047658"/>
    </source>
</evidence>
<comment type="function">
    <text evidence="6">Catalyzes the transfer of a geranyl-geranyl moiety from geranyl-geranyl pyrophosphate to cysteines occuring in specific C-terminal amino acid sequences.</text>
</comment>
<dbReference type="AlphaFoldDB" id="A0A1E4TVR8"/>
<protein>
    <recommendedName>
        <fullName evidence="6">Geranylgeranyl transferase type-2 subunit alpha</fullName>
        <ecNumber evidence="6">2.5.1.60</ecNumber>
    </recommendedName>
    <alternativeName>
        <fullName evidence="6">Geranylgeranyl transferase type II subunit alpha</fullName>
    </alternativeName>
</protein>
<name>A0A1E4TVR8_PACTA</name>
<dbReference type="PROSITE" id="PS51147">
    <property type="entry name" value="PFTA"/>
    <property type="match status" value="4"/>
</dbReference>
<organism evidence="7 8">
    <name type="scientific">Pachysolen tannophilus NRRL Y-2460</name>
    <dbReference type="NCBI Taxonomy" id="669874"/>
    <lineage>
        <taxon>Eukaryota</taxon>
        <taxon>Fungi</taxon>
        <taxon>Dikarya</taxon>
        <taxon>Ascomycota</taxon>
        <taxon>Saccharomycotina</taxon>
        <taxon>Pichiomycetes</taxon>
        <taxon>Pachysolenaceae</taxon>
        <taxon>Pachysolen</taxon>
    </lineage>
</organism>
<keyword evidence="4" id="KW-0677">Repeat</keyword>
<dbReference type="GO" id="GO:0004663">
    <property type="term" value="F:Rab geranylgeranyltransferase activity"/>
    <property type="evidence" value="ECO:0007669"/>
    <property type="project" value="UniProtKB-UniRule"/>
</dbReference>
<evidence type="ECO:0000256" key="6">
    <source>
        <dbReference type="RuleBase" id="RU367120"/>
    </source>
</evidence>
<keyword evidence="3 6" id="KW-0808">Transferase</keyword>
<dbReference type="EMBL" id="KV454013">
    <property type="protein sequence ID" value="ODV95827.1"/>
    <property type="molecule type" value="Genomic_DNA"/>
</dbReference>
<comment type="catalytic activity">
    <reaction evidence="5 6">
        <text>geranylgeranyl diphosphate + L-cysteinyl-[protein] = S-geranylgeranyl-L-cysteinyl-[protein] + diphosphate</text>
        <dbReference type="Rhea" id="RHEA:21240"/>
        <dbReference type="Rhea" id="RHEA-COMP:10131"/>
        <dbReference type="Rhea" id="RHEA-COMP:11537"/>
        <dbReference type="ChEBI" id="CHEBI:29950"/>
        <dbReference type="ChEBI" id="CHEBI:33019"/>
        <dbReference type="ChEBI" id="CHEBI:57533"/>
        <dbReference type="ChEBI" id="CHEBI:86021"/>
        <dbReference type="EC" id="2.5.1.60"/>
    </reaction>
</comment>
<keyword evidence="2 6" id="KW-0637">Prenyltransferase</keyword>
<gene>
    <name evidence="7" type="ORF">PACTADRAFT_49274</name>
</gene>
<accession>A0A1E4TVR8</accession>
<dbReference type="GO" id="GO:0005777">
    <property type="term" value="C:peroxisome"/>
    <property type="evidence" value="ECO:0007669"/>
    <property type="project" value="EnsemblFungi"/>
</dbReference>
<dbReference type="GO" id="GO:0005968">
    <property type="term" value="C:Rab-protein geranylgeranyltransferase complex"/>
    <property type="evidence" value="ECO:0007669"/>
    <property type="project" value="EnsemblFungi"/>
</dbReference>
<dbReference type="Gene3D" id="1.25.40.120">
    <property type="entry name" value="Protein prenylyltransferase"/>
    <property type="match status" value="1"/>
</dbReference>
<keyword evidence="8" id="KW-1185">Reference proteome</keyword>
<dbReference type="GO" id="GO:0097354">
    <property type="term" value="P:prenylation"/>
    <property type="evidence" value="ECO:0007669"/>
    <property type="project" value="UniProtKB-UniRule"/>
</dbReference>
<comment type="similarity">
    <text evidence="1 6">Belongs to the protein prenyltransferase subunit alpha family.</text>
</comment>
<sequence>MHGIKRTHLSKDAKLRKLEKDKVKIKTYRSLQDDVLDLKDSLVFDQMALDKTTKLLDLNPEFYTIWNYRRDILINYVLKDKSLEDLKKIISDELLFTMTQLKKFPKCYCIWNHRVWMLSYDKKISNWDIELMTVSKMLDLDSRNFHGWHYRRFIISSMESLIDKDDLYSLVLINLKELSYTSKMINRNISNYSAWHNRSKLVVKLFEQLLNADYTNILQRLEQEKIQNNNNNNIIDEYINNFKLFENLKNFINLEIDLLINAIFTDAEDSSVWVYMRWVLSSKFFYDKLSKDEYLQNLNKMLEKVEELNELEKDDNNGQNNPWCIKTTTLIKELIRKNSNTL</sequence>
<evidence type="ECO:0000256" key="3">
    <source>
        <dbReference type="ARBA" id="ARBA00022679"/>
    </source>
</evidence>
<evidence type="ECO:0000313" key="8">
    <source>
        <dbReference type="Proteomes" id="UP000094236"/>
    </source>
</evidence>
<evidence type="ECO:0000256" key="1">
    <source>
        <dbReference type="ARBA" id="ARBA00006734"/>
    </source>
</evidence>
<dbReference type="Proteomes" id="UP000094236">
    <property type="component" value="Unassembled WGS sequence"/>
</dbReference>